<dbReference type="GO" id="GO:1990961">
    <property type="term" value="P:xenobiotic detoxification by transmembrane export across the plasma membrane"/>
    <property type="evidence" value="ECO:0007669"/>
    <property type="project" value="UniProtKB-ARBA"/>
</dbReference>
<dbReference type="SUPFAM" id="SSF103481">
    <property type="entry name" value="Multidrug resistance efflux transporter EmrE"/>
    <property type="match status" value="1"/>
</dbReference>
<dbReference type="InterPro" id="IPR037185">
    <property type="entry name" value="EmrE-like"/>
</dbReference>
<proteinExistence type="inferred from homology"/>
<feature type="transmembrane region" description="Helical" evidence="10">
    <location>
        <begin position="29"/>
        <end position="46"/>
    </location>
</feature>
<dbReference type="Pfam" id="PF00893">
    <property type="entry name" value="Multi_Drug_Res"/>
    <property type="match status" value="1"/>
</dbReference>
<comment type="subcellular location">
    <subcellularLocation>
        <location evidence="1 9">Cell membrane</location>
        <topology evidence="1 9">Multi-pass membrane protein</topology>
    </subcellularLocation>
</comment>
<dbReference type="AlphaFoldDB" id="A0A0A2M1E6"/>
<evidence type="ECO:0000256" key="9">
    <source>
        <dbReference type="RuleBase" id="RU003942"/>
    </source>
</evidence>
<dbReference type="OrthoDB" id="21828at2"/>
<dbReference type="eggNOG" id="COG2076">
    <property type="taxonomic scope" value="Bacteria"/>
</dbReference>
<keyword evidence="6 10" id="KW-0472">Membrane</keyword>
<dbReference type="RefSeq" id="WP_020213818.1">
    <property type="nucleotide sequence ID" value="NZ_JRLX01000010.1"/>
</dbReference>
<evidence type="ECO:0000313" key="12">
    <source>
        <dbReference type="Proteomes" id="UP000030152"/>
    </source>
</evidence>
<organism evidence="11 12">
    <name type="scientific">Flavobacterium rivuli WB 3.3-2 = DSM 21788</name>
    <dbReference type="NCBI Taxonomy" id="1121895"/>
    <lineage>
        <taxon>Bacteria</taxon>
        <taxon>Pseudomonadati</taxon>
        <taxon>Bacteroidota</taxon>
        <taxon>Flavobacteriia</taxon>
        <taxon>Flavobacteriales</taxon>
        <taxon>Flavobacteriaceae</taxon>
        <taxon>Flavobacterium</taxon>
    </lineage>
</organism>
<dbReference type="Proteomes" id="UP000030152">
    <property type="component" value="Unassembled WGS sequence"/>
</dbReference>
<feature type="transmembrane region" description="Helical" evidence="10">
    <location>
        <begin position="58"/>
        <end position="78"/>
    </location>
</feature>
<feature type="transmembrane region" description="Helical" evidence="10">
    <location>
        <begin position="84"/>
        <end position="103"/>
    </location>
</feature>
<dbReference type="FunFam" id="1.10.3730.20:FF:000001">
    <property type="entry name" value="Quaternary ammonium compound resistance transporter SugE"/>
    <property type="match status" value="1"/>
</dbReference>
<accession>A0A0A2M1E6</accession>
<comment type="caution">
    <text evidence="11">The sequence shown here is derived from an EMBL/GenBank/DDBJ whole genome shotgun (WGS) entry which is preliminary data.</text>
</comment>
<sequence>MNWMYLILAGFLEIGFTTCMKLSNNFTNIKWTAGFIACIVISFYFVNKATATIPLGTAYAVWTGIGAVGTVLMGILFFNEPANFWRIFFIATLILSIVGLKFLGEPSAQAS</sequence>
<dbReference type="GO" id="GO:0022857">
    <property type="term" value="F:transmembrane transporter activity"/>
    <property type="evidence" value="ECO:0007669"/>
    <property type="project" value="InterPro"/>
</dbReference>
<protein>
    <recommendedName>
        <fullName evidence="8">Guanidinium exporter</fullName>
    </recommendedName>
</protein>
<evidence type="ECO:0000256" key="8">
    <source>
        <dbReference type="ARBA" id="ARBA00039168"/>
    </source>
</evidence>
<evidence type="ECO:0000256" key="10">
    <source>
        <dbReference type="SAM" id="Phobius"/>
    </source>
</evidence>
<dbReference type="InterPro" id="IPR045324">
    <property type="entry name" value="Small_multidrug_res"/>
</dbReference>
<keyword evidence="3" id="KW-1003">Cell membrane</keyword>
<evidence type="ECO:0000256" key="3">
    <source>
        <dbReference type="ARBA" id="ARBA00022475"/>
    </source>
</evidence>
<evidence type="ECO:0000256" key="5">
    <source>
        <dbReference type="ARBA" id="ARBA00022989"/>
    </source>
</evidence>
<gene>
    <name evidence="11" type="ORF">Q765_11360</name>
</gene>
<dbReference type="EMBL" id="JRLX01000010">
    <property type="protein sequence ID" value="KGO86467.1"/>
    <property type="molecule type" value="Genomic_DNA"/>
</dbReference>
<dbReference type="PANTHER" id="PTHR30561">
    <property type="entry name" value="SMR FAMILY PROTON-DEPENDENT DRUG EFFLUX TRANSPORTER SUGE"/>
    <property type="match status" value="1"/>
</dbReference>
<keyword evidence="2" id="KW-0813">Transport</keyword>
<dbReference type="InterPro" id="IPR000390">
    <property type="entry name" value="Small_drug/metabolite_transptr"/>
</dbReference>
<keyword evidence="5 10" id="KW-1133">Transmembrane helix</keyword>
<dbReference type="STRING" id="1121895.GCA_000378485_02650"/>
<comment type="similarity">
    <text evidence="7">Belongs to the drug/metabolite transporter (DMT) superfamily. Small multidrug resistance (SMR) (TC 2.A.7.1) family. Gdx/SugE subfamily.</text>
</comment>
<keyword evidence="4 9" id="KW-0812">Transmembrane</keyword>
<dbReference type="PANTHER" id="PTHR30561:SF0">
    <property type="entry name" value="GUANIDINIUM EXPORTER"/>
    <property type="match status" value="1"/>
</dbReference>
<evidence type="ECO:0000256" key="4">
    <source>
        <dbReference type="ARBA" id="ARBA00022692"/>
    </source>
</evidence>
<evidence type="ECO:0000256" key="2">
    <source>
        <dbReference type="ARBA" id="ARBA00022448"/>
    </source>
</evidence>
<evidence type="ECO:0000256" key="7">
    <source>
        <dbReference type="ARBA" id="ARBA00038151"/>
    </source>
</evidence>
<evidence type="ECO:0000313" key="11">
    <source>
        <dbReference type="EMBL" id="KGO86467.1"/>
    </source>
</evidence>
<reference evidence="11 12" key="1">
    <citation type="submission" date="2013-09" db="EMBL/GenBank/DDBJ databases">
        <authorList>
            <person name="Zeng Z."/>
            <person name="Chen C."/>
        </authorList>
    </citation>
    <scope>NUCLEOTIDE SEQUENCE [LARGE SCALE GENOMIC DNA]</scope>
    <source>
        <strain evidence="11 12">WB 3.3-2</strain>
    </source>
</reference>
<keyword evidence="12" id="KW-1185">Reference proteome</keyword>
<evidence type="ECO:0000256" key="1">
    <source>
        <dbReference type="ARBA" id="ARBA00004651"/>
    </source>
</evidence>
<evidence type="ECO:0000256" key="6">
    <source>
        <dbReference type="ARBA" id="ARBA00023136"/>
    </source>
</evidence>
<dbReference type="GO" id="GO:0005886">
    <property type="term" value="C:plasma membrane"/>
    <property type="evidence" value="ECO:0007669"/>
    <property type="project" value="UniProtKB-SubCell"/>
</dbReference>
<name>A0A0A2M1E6_9FLAO</name>
<dbReference type="Gene3D" id="1.10.3730.20">
    <property type="match status" value="1"/>
</dbReference>